<gene>
    <name evidence="1" type="ordered locus">Turpa_0890</name>
</gene>
<evidence type="ECO:0000313" key="2">
    <source>
        <dbReference type="Proteomes" id="UP000006048"/>
    </source>
</evidence>
<dbReference type="STRING" id="869212.Turpa_0890"/>
<dbReference type="OrthoDB" id="339112at2"/>
<sequence>MAKENVIQMNMPQVRRPEFGLEQNFTKYYADGNAVLTQILNSLHVVFPEGEKLFIRSVKYFQDEIKDPQLKARIKGFIGQETQHMAQHEKIWDTLESQGVNVREYDAWYSKNAYETVEGTIRKIFGEETYKKLALSVTCALEHYTATLAEVAMDPELNAMQGFDENMKALLMWHAAEEIEHKSVAFDVMKQINSGEVIKNAGMVIGTWALLWYGAVGAVKFLAEDKDIKLTDIPASIAEKAPLTAKLLAAMVPKLVQYFRPDFHPDQMNNDYLATEYFDKNQKFFQKAG</sequence>
<dbReference type="Proteomes" id="UP000006048">
    <property type="component" value="Chromosome"/>
</dbReference>
<dbReference type="KEGG" id="tpx:Turpa_0890"/>
<dbReference type="AlphaFoldDB" id="I4B2N4"/>
<organism evidence="1 2">
    <name type="scientific">Turneriella parva (strain ATCC BAA-1111 / DSM 21527 / NCTC 11395 / H)</name>
    <name type="common">Leptospira parva</name>
    <dbReference type="NCBI Taxonomy" id="869212"/>
    <lineage>
        <taxon>Bacteria</taxon>
        <taxon>Pseudomonadati</taxon>
        <taxon>Spirochaetota</taxon>
        <taxon>Spirochaetia</taxon>
        <taxon>Leptospirales</taxon>
        <taxon>Leptospiraceae</taxon>
        <taxon>Turneriella</taxon>
    </lineage>
</organism>
<evidence type="ECO:0000313" key="1">
    <source>
        <dbReference type="EMBL" id="AFM11541.1"/>
    </source>
</evidence>
<keyword evidence="2" id="KW-1185">Reference proteome</keyword>
<dbReference type="PANTHER" id="PTHR39456:SF1">
    <property type="entry name" value="METAL-DEPENDENT HYDROLASE"/>
    <property type="match status" value="1"/>
</dbReference>
<dbReference type="Pfam" id="PF10118">
    <property type="entry name" value="Metal_hydrol"/>
    <property type="match status" value="1"/>
</dbReference>
<dbReference type="RefSeq" id="WP_014802059.1">
    <property type="nucleotide sequence ID" value="NC_018020.1"/>
</dbReference>
<dbReference type="PIRSF" id="PIRSF007580">
    <property type="entry name" value="UCP07580"/>
    <property type="match status" value="1"/>
</dbReference>
<reference evidence="1 2" key="1">
    <citation type="submission" date="2012-06" db="EMBL/GenBank/DDBJ databases">
        <title>The complete chromosome of genome of Turneriella parva DSM 21527.</title>
        <authorList>
            <consortium name="US DOE Joint Genome Institute (JGI-PGF)"/>
            <person name="Lucas S."/>
            <person name="Han J."/>
            <person name="Lapidus A."/>
            <person name="Bruce D."/>
            <person name="Goodwin L."/>
            <person name="Pitluck S."/>
            <person name="Peters L."/>
            <person name="Kyrpides N."/>
            <person name="Mavromatis K."/>
            <person name="Ivanova N."/>
            <person name="Mikhailova N."/>
            <person name="Chertkov O."/>
            <person name="Detter J.C."/>
            <person name="Tapia R."/>
            <person name="Han C."/>
            <person name="Land M."/>
            <person name="Hauser L."/>
            <person name="Markowitz V."/>
            <person name="Cheng J.-F."/>
            <person name="Hugenholtz P."/>
            <person name="Woyke T."/>
            <person name="Wu D."/>
            <person name="Gronow S."/>
            <person name="Wellnitz S."/>
            <person name="Brambilla E."/>
            <person name="Klenk H.-P."/>
            <person name="Eisen J.A."/>
        </authorList>
    </citation>
    <scope>NUCLEOTIDE SEQUENCE [LARGE SCALE GENOMIC DNA]</scope>
    <source>
        <strain evidence="2">ATCC BAA-1111 / DSM 21527 / NCTC 11395 / H</strain>
    </source>
</reference>
<name>I4B2N4_TURPD</name>
<proteinExistence type="predicted"/>
<dbReference type="HOGENOM" id="CLU_051636_0_1_12"/>
<accession>I4B2N4</accession>
<dbReference type="PANTHER" id="PTHR39456">
    <property type="entry name" value="METAL-DEPENDENT HYDROLASE"/>
    <property type="match status" value="1"/>
</dbReference>
<dbReference type="EMBL" id="CP002959">
    <property type="protein sequence ID" value="AFM11541.1"/>
    <property type="molecule type" value="Genomic_DNA"/>
</dbReference>
<dbReference type="InterPro" id="IPR016516">
    <property type="entry name" value="UCP07580"/>
</dbReference>
<protein>
    <recommendedName>
        <fullName evidence="3">Metal-dependent hydrolase</fullName>
    </recommendedName>
</protein>
<evidence type="ECO:0008006" key="3">
    <source>
        <dbReference type="Google" id="ProtNLM"/>
    </source>
</evidence>
<dbReference type="PATRIC" id="fig|869212.3.peg.863"/>